<comment type="similarity">
    <text evidence="1">Belongs to the FHIP family.</text>
</comment>
<evidence type="ECO:0000313" key="4">
    <source>
        <dbReference type="EMBL" id="KAJ6234890.1"/>
    </source>
</evidence>
<dbReference type="PANTHER" id="PTHR21705">
    <property type="entry name" value="RAI16 PROTEIN-RELATED"/>
    <property type="match status" value="1"/>
</dbReference>
<dbReference type="Pfam" id="PF19314">
    <property type="entry name" value="DUF5917"/>
    <property type="match status" value="1"/>
</dbReference>
<keyword evidence="5" id="KW-1185">Reference proteome</keyword>
<protein>
    <submittedName>
        <fullName evidence="4">Rai16 protein-related</fullName>
    </submittedName>
</protein>
<dbReference type="InterPro" id="IPR045669">
    <property type="entry name" value="FHIP_C"/>
</dbReference>
<evidence type="ECO:0000259" key="3">
    <source>
        <dbReference type="Pfam" id="PF19314"/>
    </source>
</evidence>
<comment type="caution">
    <text evidence="4">The sequence shown here is derived from an EMBL/GenBank/DDBJ whole genome shotgun (WGS) entry which is preliminary data.</text>
</comment>
<gene>
    <name evidence="4" type="ORF">M0813_28867</name>
</gene>
<accession>A0ABQ8XRZ5</accession>
<feature type="region of interest" description="Disordered" evidence="2">
    <location>
        <begin position="431"/>
        <end position="510"/>
    </location>
</feature>
<sequence>MFKNILQSFGEIISPIIKTPFEEFTETWGSIKEFYSNSNKSNINKEKNISQLFSDINNLFRLVLLEDETQGEEKPIVEFFLDQRILETLALLSNKNIPHNLNKIVLKNVTQFVRTLPELIHHLAIHNPILSILTNELTQESFNSEYLMVLLSSLVELFEKSPSTIPLFLEFEDDPNQTIKENSKKKTISNFIVFQGLLKGFEHTGEIGERVKLSIIKCICLPNQEISEYILEKTSFLQLVTDLLISIYDSIEFEKPNKKKISRKEDFSKLNKSLLYNHLEFINFLRKVTPKAISDALLGMIKEQFISKKINDGLRETDEDLICQQIYKFSSLFEHIIDPFFVEFFFYPLLIKNSNFKEKQKSIISLLINRLPNCSEPTQLFLGLSVTKYKGFETTSFHSYIIDAQKTLIHTFGSCDGWECEWGIGESLQQKKEQETKIEKKNDEKEIEKEKEMEKGKEKHNENEKEMEKENEKEKEMEKEKEKENENGEEKENEKEKEREKEKGKEKDSKEKVVGGIFDDSIENFIQILFGKLELFFQNSNRTNLLLTGIISRLTRFPSRLSSSLHQYLFGTKIIENEKTLFSILSQLSEKAKENVKTINNFDQEIILYREEVFYNEKNGNLVKNQQRNKKVTNNSENINQHFYHSLLIFDEWVKELSSILHVKGIFEGIIQSYK</sequence>
<evidence type="ECO:0000256" key="1">
    <source>
        <dbReference type="ARBA" id="ARBA00024336"/>
    </source>
</evidence>
<dbReference type="Pfam" id="PF10257">
    <property type="entry name" value="RAI16-like"/>
    <property type="match status" value="1"/>
</dbReference>
<dbReference type="Proteomes" id="UP001150062">
    <property type="component" value="Unassembled WGS sequence"/>
</dbReference>
<dbReference type="EMBL" id="JAOAOG010000266">
    <property type="protein sequence ID" value="KAJ6234890.1"/>
    <property type="molecule type" value="Genomic_DNA"/>
</dbReference>
<reference evidence="4" key="1">
    <citation type="submission" date="2022-08" db="EMBL/GenBank/DDBJ databases">
        <title>Novel sulfate-reducing endosymbionts in the free-living metamonad Anaeramoeba.</title>
        <authorList>
            <person name="Jerlstrom-Hultqvist J."/>
            <person name="Cepicka I."/>
            <person name="Gallot-Lavallee L."/>
            <person name="Salas-Leiva D."/>
            <person name="Curtis B.A."/>
            <person name="Zahonova K."/>
            <person name="Pipaliya S."/>
            <person name="Dacks J."/>
            <person name="Roger A.J."/>
        </authorList>
    </citation>
    <scope>NUCLEOTIDE SEQUENCE</scope>
    <source>
        <strain evidence="4">Schooner1</strain>
    </source>
</reference>
<proteinExistence type="inferred from homology"/>
<feature type="domain" description="FHF complex subunit HOOK-interacting protein C-terminal" evidence="3">
    <location>
        <begin position="524"/>
        <end position="611"/>
    </location>
</feature>
<dbReference type="PANTHER" id="PTHR21705:SF11">
    <property type="entry name" value="FHIP FAMILY PROTEIN CG3558"/>
    <property type="match status" value="1"/>
</dbReference>
<organism evidence="4 5">
    <name type="scientific">Anaeramoeba flamelloides</name>
    <dbReference type="NCBI Taxonomy" id="1746091"/>
    <lineage>
        <taxon>Eukaryota</taxon>
        <taxon>Metamonada</taxon>
        <taxon>Anaeramoebidae</taxon>
        <taxon>Anaeramoeba</taxon>
    </lineage>
</organism>
<evidence type="ECO:0000313" key="5">
    <source>
        <dbReference type="Proteomes" id="UP001150062"/>
    </source>
</evidence>
<evidence type="ECO:0000256" key="2">
    <source>
        <dbReference type="SAM" id="MobiDB-lite"/>
    </source>
</evidence>
<dbReference type="InterPro" id="IPR019384">
    <property type="entry name" value="FHIP"/>
</dbReference>
<name>A0ABQ8XRZ5_9EUKA</name>